<proteinExistence type="predicted"/>
<reference evidence="4" key="1">
    <citation type="submission" date="2020-06" db="EMBL/GenBank/DDBJ databases">
        <title>Characterization of fructooligosaccharide metabolism and fructooligosaccharide-degrading enzymes in human commensal butyrate producers.</title>
        <authorList>
            <person name="Tanno H."/>
            <person name="Fujii T."/>
            <person name="Hirano K."/>
            <person name="Maeno S."/>
            <person name="Tonozuka T."/>
            <person name="Sakamoto M."/>
            <person name="Ohkuma M."/>
            <person name="Tochio T."/>
            <person name="Endo A."/>
        </authorList>
    </citation>
    <scope>NUCLEOTIDE SEQUENCE</scope>
    <source>
        <strain evidence="4">JCM 31265</strain>
    </source>
</reference>
<evidence type="ECO:0000313" key="5">
    <source>
        <dbReference type="Proteomes" id="UP000660047"/>
    </source>
</evidence>
<dbReference type="Pfam" id="PF18676">
    <property type="entry name" value="MBG_2"/>
    <property type="match status" value="1"/>
</dbReference>
<feature type="domain" description="YDG" evidence="2">
    <location>
        <begin position="1152"/>
        <end position="1229"/>
    </location>
</feature>
<gene>
    <name evidence="4" type="ORF">COEU31_21400</name>
</gene>
<evidence type="ECO:0000259" key="3">
    <source>
        <dbReference type="Pfam" id="PF18676"/>
    </source>
</evidence>
<dbReference type="PROSITE" id="PS51257">
    <property type="entry name" value="PROKAR_LIPOPROTEIN"/>
    <property type="match status" value="1"/>
</dbReference>
<dbReference type="Gene3D" id="2.60.40.2700">
    <property type="match status" value="1"/>
</dbReference>
<evidence type="ECO:0000259" key="1">
    <source>
        <dbReference type="Pfam" id="PF02368"/>
    </source>
</evidence>
<organism evidence="4 5">
    <name type="scientific">Coprococcus eutactus</name>
    <dbReference type="NCBI Taxonomy" id="33043"/>
    <lineage>
        <taxon>Bacteria</taxon>
        <taxon>Bacillati</taxon>
        <taxon>Bacillota</taxon>
        <taxon>Clostridia</taxon>
        <taxon>Lachnospirales</taxon>
        <taxon>Lachnospiraceae</taxon>
        <taxon>Coprococcus</taxon>
    </lineage>
</organism>
<name>A0AAI9K3I7_9FIRM</name>
<dbReference type="InterPro" id="IPR041248">
    <property type="entry name" value="YDG"/>
</dbReference>
<feature type="domain" description="BIG2" evidence="1">
    <location>
        <begin position="1518"/>
        <end position="1596"/>
    </location>
</feature>
<dbReference type="InterPro" id="IPR003343">
    <property type="entry name" value="Big_2"/>
</dbReference>
<dbReference type="EMBL" id="BLYL01000014">
    <property type="protein sequence ID" value="GFO95094.1"/>
    <property type="molecule type" value="Genomic_DNA"/>
</dbReference>
<dbReference type="Pfam" id="PF18657">
    <property type="entry name" value="YDG"/>
    <property type="match status" value="1"/>
</dbReference>
<dbReference type="Pfam" id="PF02368">
    <property type="entry name" value="Big_2"/>
    <property type="match status" value="1"/>
</dbReference>
<accession>A0AAI9K3I7</accession>
<evidence type="ECO:0008006" key="6">
    <source>
        <dbReference type="Google" id="ProtNLM"/>
    </source>
</evidence>
<dbReference type="InterPro" id="IPR008964">
    <property type="entry name" value="Invasin/intimin_cell_adhesion"/>
</dbReference>
<sequence>MKERILCRKVMAWLMTAFMVITCLISIGCKNTAYAAAMENIKVTDVDISTDGHMRGLKWGWTTSGYASASCKLGIQSEKFTTGDLTNFGDYLSSHRYSGWASAESPEGCGFKGWITENSFSRSSGTYDRTDTISGEGIDMGTTGVYYLYTWTYYNGYVFPDIYIGSIDLNAGKIVDASGNEITFQIGGFSGGGNTDPSEEEVVFMNNGYPYGKNMTNSSITLVMDVTGEAATYQWQSATSKRGPFTDIEGANGSTYTFTPTHGYWYRCVVDGTASRAVKAVIPTSDNGNTWTKPNTCWYISNGVMAYMANGNGFDIVGLYTKDGKNYMLGTSYDKVWRLYSRSDSEPSAETATSQVSVASLAALRLSFDPMNTHDLIFDAELGEGQHSFAIGADANIGNSITSSDSADEAVLAATVKNGELQQIAMMGVAKAADAADDTPSFVLAPITQASNYWIGGYDSRRIFEYNTGSSSYIKETAEINGQNAASLVEGIDSGLTMSWTNVEDGGHIGFKFSVGAVADVGAVTGQVDYITENLTELDGDTSYIITVDGESYDIVSDMYGDIALEGTDDNDVSYSLFGKNISIRKKDSQDTPADITVAARPEAPSAPKTLADIQNPTPADMESAADGEGVEIVSVTGDSVTVSPLGGQQYQYSTDGATWTVLDDLNVSDNYVISGLEENQRVYVRTRYVANTTKPASLWSDAKAVSRDLIAGVTAEDTTCTYDGLIHSPSVTIADGLDGASIRYSLAADEPYTQAVHELKNAGTYKVYYLVTADECSPVFGDVTVTIEKKTITADKVIVDENAYIQGIQFSGLLDGDELVYDEDYTVVLWDVTLGIEKVVTTYRFGLATTENAANYMLQNKSWDMVHYHDWTYEIKEGHSNKIIAYCNETEDPAHCAYQGRNEAVSCTVTAESRAYDGTEYAGAVVNNWITEKTGDAAVTYYEGTGDTDYPENENAPVNAGTYKFVVKIADVTAYAEFEIQRLDQNVEFDVIDYTFGDSVEAPAVTGAQEDPVIEYYYTTENSNTDGTLWENSRSADPGTYYMYAKVCATTNYNEYVTQPVQFTVAKREAPTDITAADIVKTYDGKSYGITVTGDIPEDAVVTYGTSEDACDKTVSPKYSQASDEPYTVYYKVAARGYDTISGHATITINRRPLAVSGIKATSKAYDGQTEAKLDYSGVVLNGKVSADVIAVTATGTFDSADVGTGKTVSITDIKISGKTASNYILTEDAQQQTAKADITPAGTTLTVGKVGAKTYGGAKFALNVKCSRNDKKTFTSSNTKVVKVDGTGKVTIVGAGKAVVTVSVAANQNYKAAATKVAITVNKKAIRVTANDASKYEGKADPKFTFTAEGLVGKDKLTGIVLKRAAGEKSGTYTITASQKKGANPNYNITFAIGRLVIKKSPNVEPSGTELYKKTLPFFLMKGKGTGTRIDLTWDKVKGATGYDVYWSYCNGKNNFNKLANVPKSQKYADKNLNNKREYKYFTVAYKMSGGKKVYLGRTNTVHVAMPQASKTNVLKVTVNKTKVNLAKGKTFKITKKVKLENPKKKALNHLTKKERFITSNAKVATVSSAGVIKAVRKGTCTVYVMSENGVCAKIKVTVK</sequence>
<dbReference type="InterPro" id="IPR013783">
    <property type="entry name" value="Ig-like_fold"/>
</dbReference>
<dbReference type="RefSeq" id="WP_055222329.1">
    <property type="nucleotide sequence ID" value="NZ_BLYL01000014.1"/>
</dbReference>
<dbReference type="InterPro" id="IPR041286">
    <property type="entry name" value="MBG_2"/>
</dbReference>
<evidence type="ECO:0000313" key="4">
    <source>
        <dbReference type="EMBL" id="GFO95094.1"/>
    </source>
</evidence>
<dbReference type="Gene3D" id="2.60.40.10">
    <property type="entry name" value="Immunoglobulins"/>
    <property type="match status" value="1"/>
</dbReference>
<protein>
    <recommendedName>
        <fullName evidence="6">Bacterial Ig-like domain (Group 2)</fullName>
    </recommendedName>
</protein>
<comment type="caution">
    <text evidence="4">The sequence shown here is derived from an EMBL/GenBank/DDBJ whole genome shotgun (WGS) entry which is preliminary data.</text>
</comment>
<feature type="domain" description="MBG" evidence="3">
    <location>
        <begin position="1328"/>
        <end position="1398"/>
    </location>
</feature>
<dbReference type="Gene3D" id="2.60.40.1080">
    <property type="match status" value="2"/>
</dbReference>
<dbReference type="Proteomes" id="UP000660047">
    <property type="component" value="Unassembled WGS sequence"/>
</dbReference>
<dbReference type="SUPFAM" id="SSF49373">
    <property type="entry name" value="Invasin/intimin cell-adhesion fragments"/>
    <property type="match status" value="2"/>
</dbReference>
<evidence type="ECO:0000259" key="2">
    <source>
        <dbReference type="Pfam" id="PF18657"/>
    </source>
</evidence>